<dbReference type="AlphaFoldDB" id="A0AAU8PD10"/>
<protein>
    <recommendedName>
        <fullName evidence="5">CARDB domain-containing protein</fullName>
    </recommendedName>
</protein>
<evidence type="ECO:0008006" key="5">
    <source>
        <dbReference type="Google" id="ProtNLM"/>
    </source>
</evidence>
<feature type="region of interest" description="Disordered" evidence="1">
    <location>
        <begin position="53"/>
        <end position="75"/>
    </location>
</feature>
<gene>
    <name evidence="3" type="ordered locus">Desku_2461</name>
</gene>
<name>A0AAU8PD10_DESK7</name>
<dbReference type="Proteomes" id="UP000009229">
    <property type="component" value="Chromosome"/>
</dbReference>
<dbReference type="RefSeq" id="WP_013823502.1">
    <property type="nucleotide sequence ID" value="NC_015573.1"/>
</dbReference>
<reference evidence="4" key="1">
    <citation type="submission" date="2011-05" db="EMBL/GenBank/DDBJ databases">
        <title>Complete sequence of Desulfotomaculum kuznetsovii DSM 6115.</title>
        <authorList>
            <person name="Lucas S."/>
            <person name="Han J."/>
            <person name="Lapidus A."/>
            <person name="Cheng J.-F."/>
            <person name="Goodwin L."/>
            <person name="Pitluck S."/>
            <person name="Peters L."/>
            <person name="Mikhailova N."/>
            <person name="Lu M."/>
            <person name="Saunders E."/>
            <person name="Han C."/>
            <person name="Tapia R."/>
            <person name="Land M."/>
            <person name="Hauser L."/>
            <person name="Kyrpides N."/>
            <person name="Ivanova N."/>
            <person name="Pagani I."/>
            <person name="Nazina T."/>
            <person name="Ivanova A."/>
            <person name="Parshina S."/>
            <person name="Kuever J."/>
            <person name="Muyzer G."/>
            <person name="Plugge C."/>
            <person name="Stams A."/>
            <person name="Woyke T."/>
        </authorList>
    </citation>
    <scope>NUCLEOTIDE SEQUENCE [LARGE SCALE GENOMIC DNA]</scope>
    <source>
        <strain evidence="4">DSM 6115 / VKM B-1805 / 17</strain>
    </source>
</reference>
<proteinExistence type="predicted"/>
<keyword evidence="4" id="KW-1185">Reference proteome</keyword>
<evidence type="ECO:0000256" key="1">
    <source>
        <dbReference type="SAM" id="MobiDB-lite"/>
    </source>
</evidence>
<evidence type="ECO:0000256" key="2">
    <source>
        <dbReference type="SAM" id="SignalP"/>
    </source>
</evidence>
<keyword evidence="2" id="KW-0732">Signal</keyword>
<accession>A0AAU8PD10</accession>
<evidence type="ECO:0000313" key="3">
    <source>
        <dbReference type="EMBL" id="AEG15991.1"/>
    </source>
</evidence>
<feature type="signal peptide" evidence="2">
    <location>
        <begin position="1"/>
        <end position="23"/>
    </location>
</feature>
<evidence type="ECO:0000313" key="4">
    <source>
        <dbReference type="Proteomes" id="UP000009229"/>
    </source>
</evidence>
<sequence length="536" mass="60557">MRKVAALLIVLALLVSLVPAAFSAQDQPQEQLIWRQVGLAYFDVWKHTSGEWQDSDGDGVKDGPQGDPNASNPSYWRDKKARAVYTLPPDLLKRYKITRIEVRGDFGQEEYDAYAELQGYGYPNPWWKPGMDEAQKYYIWAQYRDRHYKRKPENFSVRETGEDLSKGTVSVQWQLNLAPMDNAINRKENRFPGDESNPNLANAVEGWRWWLPVYVEWYGVPKEAPPDFYAKITPKQVRADPGQKLTFTATFGLKQGFPKPSRARLSAYHVVNGREYSVTLVPKNGAPDPKGLVEFPPGQEYEYEVSVTAQDGDSKVVVKINPVDVSEDANWANNSDEALITVEKLPPPSTGSGELVLQAYSYPGKDLRGNYQPSKPRPVNTAKWSDDVTATLTVKKPRPPRGTLDWWEISEAKLTYPKQHPSFSFGRPLPPQGTVTVNMKVPGRADPDTDELKATVKFVEDWAMDGFPVYSMIDGKQLTTEKPKDYPVTATYTVRYQYHYVVCDEDGDCETIYVTAEDTRTATQNLRVTGAGTVLY</sequence>
<dbReference type="EMBL" id="CP002770">
    <property type="protein sequence ID" value="AEG15991.1"/>
    <property type="molecule type" value="Genomic_DNA"/>
</dbReference>
<organism evidence="3 4">
    <name type="scientific">Desulfofundulus kuznetsovii (strain DSM 6115 / VKM B-1805 / 17)</name>
    <name type="common">Desulfotomaculum kuznetsovii</name>
    <dbReference type="NCBI Taxonomy" id="760568"/>
    <lineage>
        <taxon>Bacteria</taxon>
        <taxon>Bacillati</taxon>
        <taxon>Bacillota</taxon>
        <taxon>Clostridia</taxon>
        <taxon>Eubacteriales</taxon>
        <taxon>Peptococcaceae</taxon>
        <taxon>Desulfofundulus</taxon>
    </lineage>
</organism>
<feature type="chain" id="PRO_5043739667" description="CARDB domain-containing protein" evidence="2">
    <location>
        <begin position="24"/>
        <end position="536"/>
    </location>
</feature>
<dbReference type="KEGG" id="dku:Desku_2461"/>